<sequence>MICITAVEVLPVAAPPTGFGADARNLAQGGPVYANVYLRVHTSDPSLVGHSIIFTNGRGLKEQCDLTLRMAQRTLLKSSLDIAALHKGYGFGQFVQNLMQDSDYAWLGSAGMSRMAAGAIINALWDLMSQRLKLPAWRALLTLTPEQLVSLIDFEPIADVLSPAEACAMLKRARAGLPEREQALLAQGLLAYNTAGWSGIELPALCGQVRHLIDELWPHIKIKVGAEFARERLAASRRGDRLTRGQLDDMAKRAAASDTERLLAVFATIDEHDRRMQKMTLAVDSNQVFDVQSALVFIRKLARNLYKTNPRYQIQWFEEPTNPHSALGHLQIKHGLQMAFVDCEPPLQVPISTGEQGSNPAIFKDLLFASLGRFENEKHSAIDVLQMDYCRVAGIADNLAILLLVHKARQQGHEVRLCPHAGGIGLCEGVRHIQAINLALFGTASAGAAPDILEYVAEPERSVHEGIFNNPAIITKGRYRLDNTPGVGVDYSQAGLDRYRLPDGSAWQESGALQRLAQELV</sequence>
<dbReference type="RefSeq" id="WP_302714323.1">
    <property type="nucleotide sequence ID" value="NZ_JAULRT010000062.1"/>
</dbReference>
<dbReference type="Pfam" id="PF13378">
    <property type="entry name" value="MR_MLE_C"/>
    <property type="match status" value="1"/>
</dbReference>
<keyword evidence="3" id="KW-0460">Magnesium</keyword>
<evidence type="ECO:0000313" key="5">
    <source>
        <dbReference type="EMBL" id="MDO3383510.1"/>
    </source>
</evidence>
<dbReference type="Gene3D" id="3.30.390.10">
    <property type="entry name" value="Enolase-like, N-terminal domain"/>
    <property type="match status" value="1"/>
</dbReference>
<comment type="caution">
    <text evidence="5">The sequence shown here is derived from an EMBL/GenBank/DDBJ whole genome shotgun (WGS) entry which is preliminary data.</text>
</comment>
<proteinExistence type="predicted"/>
<dbReference type="InterPro" id="IPR036849">
    <property type="entry name" value="Enolase-like_C_sf"/>
</dbReference>
<evidence type="ECO:0000313" key="6">
    <source>
        <dbReference type="Proteomes" id="UP001168380"/>
    </source>
</evidence>
<evidence type="ECO:0000256" key="3">
    <source>
        <dbReference type="ARBA" id="ARBA00022842"/>
    </source>
</evidence>
<feature type="domain" description="Enolase C-terminal" evidence="4">
    <location>
        <begin position="208"/>
        <end position="492"/>
    </location>
</feature>
<evidence type="ECO:0000259" key="4">
    <source>
        <dbReference type="Pfam" id="PF13378"/>
    </source>
</evidence>
<dbReference type="InterPro" id="IPR046945">
    <property type="entry name" value="RHMD-like"/>
</dbReference>
<dbReference type="InterPro" id="IPR029065">
    <property type="entry name" value="Enolase_C-like"/>
</dbReference>
<dbReference type="EMBL" id="JAULRT010000062">
    <property type="protein sequence ID" value="MDO3383510.1"/>
    <property type="molecule type" value="Genomic_DNA"/>
</dbReference>
<keyword evidence="2" id="KW-0479">Metal-binding</keyword>
<dbReference type="Proteomes" id="UP001168380">
    <property type="component" value="Unassembled WGS sequence"/>
</dbReference>
<evidence type="ECO:0000256" key="2">
    <source>
        <dbReference type="ARBA" id="ARBA00022723"/>
    </source>
</evidence>
<dbReference type="Gene3D" id="3.20.20.120">
    <property type="entry name" value="Enolase-like C-terminal domain"/>
    <property type="match status" value="1"/>
</dbReference>
<dbReference type="PANTHER" id="PTHR13794">
    <property type="entry name" value="ENOLASE SUPERFAMILY, MANDELATE RACEMASE"/>
    <property type="match status" value="1"/>
</dbReference>
<protein>
    <submittedName>
        <fullName evidence="5">Enolase C-terminal domain-like protein</fullName>
    </submittedName>
</protein>
<gene>
    <name evidence="5" type="ORF">QWI16_15115</name>
</gene>
<name>A0ABT8THD6_9GAMM</name>
<dbReference type="SUPFAM" id="SSF54826">
    <property type="entry name" value="Enolase N-terminal domain-like"/>
    <property type="match status" value="1"/>
</dbReference>
<organism evidence="5 6">
    <name type="scientific">Gilvimarinus algae</name>
    <dbReference type="NCBI Taxonomy" id="3058037"/>
    <lineage>
        <taxon>Bacteria</taxon>
        <taxon>Pseudomonadati</taxon>
        <taxon>Pseudomonadota</taxon>
        <taxon>Gammaproteobacteria</taxon>
        <taxon>Cellvibrionales</taxon>
        <taxon>Cellvibrionaceae</taxon>
        <taxon>Gilvimarinus</taxon>
    </lineage>
</organism>
<evidence type="ECO:0000256" key="1">
    <source>
        <dbReference type="ARBA" id="ARBA00001946"/>
    </source>
</evidence>
<keyword evidence="6" id="KW-1185">Reference proteome</keyword>
<dbReference type="SUPFAM" id="SSF51604">
    <property type="entry name" value="Enolase C-terminal domain-like"/>
    <property type="match status" value="1"/>
</dbReference>
<accession>A0ABT8THD6</accession>
<dbReference type="InterPro" id="IPR029017">
    <property type="entry name" value="Enolase-like_N"/>
</dbReference>
<dbReference type="PANTHER" id="PTHR13794:SF58">
    <property type="entry name" value="MITOCHONDRIAL ENOLASE SUPERFAMILY MEMBER 1"/>
    <property type="match status" value="1"/>
</dbReference>
<comment type="cofactor">
    <cofactor evidence="1">
        <name>Mg(2+)</name>
        <dbReference type="ChEBI" id="CHEBI:18420"/>
    </cofactor>
</comment>
<reference evidence="5" key="1">
    <citation type="submission" date="2023-07" db="EMBL/GenBank/DDBJ databases">
        <title>Gilvimarinus algae sp. nov., isolated from the surface of Kelp.</title>
        <authorList>
            <person name="Sun Y.Y."/>
            <person name="Gong Y."/>
            <person name="Du Z.J."/>
        </authorList>
    </citation>
    <scope>NUCLEOTIDE SEQUENCE</scope>
    <source>
        <strain evidence="5">SDUM040014</strain>
    </source>
</reference>